<organism evidence="10">
    <name type="scientific">Pyropia yezoensis</name>
    <name type="common">Susabi-nori</name>
    <name type="synonym">Porphyra yezoensis</name>
    <dbReference type="NCBI Taxonomy" id="2788"/>
    <lineage>
        <taxon>Eukaryota</taxon>
        <taxon>Rhodophyta</taxon>
        <taxon>Bangiophyceae</taxon>
        <taxon>Bangiales</taxon>
        <taxon>Bangiaceae</taxon>
        <taxon>Pyropia</taxon>
    </lineage>
</organism>
<evidence type="ECO:0000256" key="3">
    <source>
        <dbReference type="ARBA" id="ARBA00022692"/>
    </source>
</evidence>
<comment type="cofactor">
    <cofactor evidence="8">
        <name>heme</name>
        <dbReference type="ChEBI" id="CHEBI:30413"/>
    </cofactor>
    <text evidence="8">The heme is bound between the two transmembrane subunits.</text>
</comment>
<geneLocation type="mitochondrion" evidence="10"/>
<feature type="transmembrane region" description="Helical" evidence="9">
    <location>
        <begin position="111"/>
        <end position="127"/>
    </location>
</feature>
<keyword evidence="3 9" id="KW-0812">Transmembrane</keyword>
<dbReference type="InterPro" id="IPR034804">
    <property type="entry name" value="SQR/QFR_C/D"/>
</dbReference>
<dbReference type="PROSITE" id="PS01001">
    <property type="entry name" value="SDH_CYT_2"/>
    <property type="match status" value="1"/>
</dbReference>
<evidence type="ECO:0000256" key="5">
    <source>
        <dbReference type="ARBA" id="ARBA00022989"/>
    </source>
</evidence>
<dbReference type="InterPro" id="IPR000701">
    <property type="entry name" value="SuccDH_FuR_B_TM-su"/>
</dbReference>
<dbReference type="GO" id="GO:0016020">
    <property type="term" value="C:membrane"/>
    <property type="evidence" value="ECO:0007669"/>
    <property type="project" value="UniProtKB-SubCell"/>
</dbReference>
<dbReference type="EMBL" id="KF561997">
    <property type="protein sequence ID" value="AGZ17889.1"/>
    <property type="molecule type" value="Genomic_DNA"/>
</dbReference>
<dbReference type="GO" id="GO:0006099">
    <property type="term" value="P:tricarboxylic acid cycle"/>
    <property type="evidence" value="ECO:0007669"/>
    <property type="project" value="InterPro"/>
</dbReference>
<protein>
    <submittedName>
        <fullName evidence="10">Succinate:cytochrome c oxidoreductase subunit 3</fullName>
    </submittedName>
</protein>
<keyword evidence="10" id="KW-0496">Mitochondrion</keyword>
<accession>A0A286JNT1</accession>
<keyword evidence="7 9" id="KW-0472">Membrane</keyword>
<keyword evidence="6 8" id="KW-0408">Iron</keyword>
<sequence length="129" mass="15525">MQNINRPISPHLTIYNPQRSSIFSIWHRISGVIMFVLIVGPILLLNQVYFLYITIPPIHFFVDHLFFPWFLTSVRWVVSAIFLYHISNGIRHFFWDSVKYVNTRKMYKDSNYLLLFLLIANIIQLYIQF</sequence>
<dbReference type="GO" id="GO:0005739">
    <property type="term" value="C:mitochondrion"/>
    <property type="evidence" value="ECO:0007669"/>
    <property type="project" value="GOC"/>
</dbReference>
<gene>
    <name evidence="10" type="primary">sdh3</name>
</gene>
<evidence type="ECO:0000256" key="6">
    <source>
        <dbReference type="ARBA" id="ARBA00023004"/>
    </source>
</evidence>
<name>A0A286JNT1_PYRYE</name>
<dbReference type="GO" id="GO:0006121">
    <property type="term" value="P:mitochondrial electron transport, succinate to ubiquinone"/>
    <property type="evidence" value="ECO:0007669"/>
    <property type="project" value="TreeGrafter"/>
</dbReference>
<evidence type="ECO:0000313" key="10">
    <source>
        <dbReference type="EMBL" id="AGZ17889.1"/>
    </source>
</evidence>
<keyword evidence="2 8" id="KW-0349">Heme</keyword>
<dbReference type="InterPro" id="IPR018495">
    <property type="entry name" value="Succ_DH_cyt_bsu_CS"/>
</dbReference>
<dbReference type="SUPFAM" id="SSF81343">
    <property type="entry name" value="Fumarate reductase respiratory complex transmembrane subunits"/>
    <property type="match status" value="1"/>
</dbReference>
<evidence type="ECO:0000256" key="9">
    <source>
        <dbReference type="SAM" id="Phobius"/>
    </source>
</evidence>
<feature type="binding site" description="axial binding residue" evidence="8">
    <location>
        <position position="85"/>
    </location>
    <ligand>
        <name>heme</name>
        <dbReference type="ChEBI" id="CHEBI:30413"/>
        <note>ligand shared with second transmembrane subunit</note>
    </ligand>
    <ligandPart>
        <name>Fe</name>
        <dbReference type="ChEBI" id="CHEBI:18248"/>
    </ligandPart>
</feature>
<dbReference type="PIRSF" id="PIRSF000178">
    <property type="entry name" value="SDH_cyt_b560"/>
    <property type="match status" value="1"/>
</dbReference>
<dbReference type="PANTHER" id="PTHR10978:SF5">
    <property type="entry name" value="SUCCINATE DEHYDROGENASE CYTOCHROME B560 SUBUNIT, MITOCHONDRIAL"/>
    <property type="match status" value="1"/>
</dbReference>
<evidence type="ECO:0000256" key="4">
    <source>
        <dbReference type="ARBA" id="ARBA00022723"/>
    </source>
</evidence>
<feature type="transmembrane region" description="Helical" evidence="9">
    <location>
        <begin position="29"/>
        <end position="55"/>
    </location>
</feature>
<evidence type="ECO:0000256" key="8">
    <source>
        <dbReference type="PIRSR" id="PIRSR000178-1"/>
    </source>
</evidence>
<evidence type="ECO:0000256" key="1">
    <source>
        <dbReference type="ARBA" id="ARBA00004141"/>
    </source>
</evidence>
<dbReference type="NCBIfam" id="TIGR02970">
    <property type="entry name" value="succ_dehyd_cytB"/>
    <property type="match status" value="1"/>
</dbReference>
<dbReference type="Gene3D" id="1.20.1300.10">
    <property type="entry name" value="Fumarate reductase/succinate dehydrogenase, transmembrane subunit"/>
    <property type="match status" value="1"/>
</dbReference>
<reference evidence="10" key="1">
    <citation type="submission" date="2013-08" db="EMBL/GenBank/DDBJ databases">
        <title>Complete mitochondrial genome sequence of Pyropia yezoensis (Bangiales, Rhodophyta) from Korea.</title>
        <authorList>
            <person name="Lee S.-R."/>
            <person name="Hwang M.S."/>
        </authorList>
    </citation>
    <scope>NUCLEOTIDE SEQUENCE</scope>
</reference>
<dbReference type="GO" id="GO:0009055">
    <property type="term" value="F:electron transfer activity"/>
    <property type="evidence" value="ECO:0007669"/>
    <property type="project" value="InterPro"/>
</dbReference>
<proteinExistence type="predicted"/>
<dbReference type="PANTHER" id="PTHR10978">
    <property type="entry name" value="SUCCINATE DEHYDROGENASE CYTOCHROME B560 SUBUNIT"/>
    <property type="match status" value="1"/>
</dbReference>
<dbReference type="InterPro" id="IPR014314">
    <property type="entry name" value="Succ_DH_cytb556"/>
</dbReference>
<evidence type="ECO:0000256" key="7">
    <source>
        <dbReference type="ARBA" id="ARBA00023136"/>
    </source>
</evidence>
<evidence type="ECO:0000256" key="2">
    <source>
        <dbReference type="ARBA" id="ARBA00022617"/>
    </source>
</evidence>
<comment type="subcellular location">
    <subcellularLocation>
        <location evidence="1">Membrane</location>
        <topology evidence="1">Multi-pass membrane protein</topology>
    </subcellularLocation>
</comment>
<dbReference type="AlphaFoldDB" id="A0A286JNT1"/>
<keyword evidence="5 9" id="KW-1133">Transmembrane helix</keyword>
<feature type="transmembrane region" description="Helical" evidence="9">
    <location>
        <begin position="67"/>
        <end position="90"/>
    </location>
</feature>
<keyword evidence="4 8" id="KW-0479">Metal-binding</keyword>
<dbReference type="GO" id="GO:0046872">
    <property type="term" value="F:metal ion binding"/>
    <property type="evidence" value="ECO:0007669"/>
    <property type="project" value="UniProtKB-KW"/>
</dbReference>
<dbReference type="Pfam" id="PF01127">
    <property type="entry name" value="Sdh_cyt"/>
    <property type="match status" value="1"/>
</dbReference>
<dbReference type="CDD" id="cd03499">
    <property type="entry name" value="SQR_TypeC_SdhC"/>
    <property type="match status" value="1"/>
</dbReference>